<feature type="transmembrane region" description="Helical" evidence="5">
    <location>
        <begin position="360"/>
        <end position="379"/>
    </location>
</feature>
<dbReference type="InterPro" id="IPR020846">
    <property type="entry name" value="MFS_dom"/>
</dbReference>
<dbReference type="HOGENOM" id="CLU_001265_59_7_11"/>
<keyword evidence="4 5" id="KW-0472">Membrane</keyword>
<dbReference type="EMBL" id="AGWL01000002">
    <property type="protein sequence ID" value="EKU95560.1"/>
    <property type="molecule type" value="Genomic_DNA"/>
</dbReference>
<evidence type="ECO:0000313" key="7">
    <source>
        <dbReference type="EMBL" id="EKU95560.1"/>
    </source>
</evidence>
<proteinExistence type="predicted"/>
<feature type="transmembrane region" description="Helical" evidence="5">
    <location>
        <begin position="298"/>
        <end position="319"/>
    </location>
</feature>
<accession>K9F248</accession>
<dbReference type="AlphaFoldDB" id="K9F248"/>
<protein>
    <recommendedName>
        <fullName evidence="6">Major facilitator superfamily (MFS) profile domain-containing protein</fullName>
    </recommendedName>
</protein>
<name>K9F248_9ACTO</name>
<feature type="transmembrane region" description="Helical" evidence="5">
    <location>
        <begin position="175"/>
        <end position="198"/>
    </location>
</feature>
<dbReference type="PANTHER" id="PTHR11360">
    <property type="entry name" value="MONOCARBOXYLATE TRANSPORTER"/>
    <property type="match status" value="1"/>
</dbReference>
<dbReference type="PROSITE" id="PS50850">
    <property type="entry name" value="MFS"/>
    <property type="match status" value="1"/>
</dbReference>
<dbReference type="CDD" id="cd17353">
    <property type="entry name" value="MFS_OFA_like"/>
    <property type="match status" value="1"/>
</dbReference>
<dbReference type="eggNOG" id="COG2223">
    <property type="taxonomic scope" value="Bacteria"/>
</dbReference>
<dbReference type="InterPro" id="IPR036259">
    <property type="entry name" value="MFS_trans_sf"/>
</dbReference>
<dbReference type="PATRIC" id="fig|883066.3.peg.360"/>
<feature type="transmembrane region" description="Helical" evidence="5">
    <location>
        <begin position="23"/>
        <end position="44"/>
    </location>
</feature>
<keyword evidence="2 5" id="KW-0812">Transmembrane</keyword>
<feature type="transmembrane region" description="Helical" evidence="5">
    <location>
        <begin position="265"/>
        <end position="286"/>
    </location>
</feature>
<evidence type="ECO:0000256" key="2">
    <source>
        <dbReference type="ARBA" id="ARBA00022692"/>
    </source>
</evidence>
<dbReference type="PANTHER" id="PTHR11360:SF317">
    <property type="entry name" value="MAJOR FACILITATOR SUPERFAMILY (MFS) PROFILE DOMAIN-CONTAINING PROTEIN-RELATED"/>
    <property type="match status" value="1"/>
</dbReference>
<feature type="transmembrane region" description="Helical" evidence="5">
    <location>
        <begin position="146"/>
        <end position="169"/>
    </location>
</feature>
<feature type="transmembrane region" description="Helical" evidence="5">
    <location>
        <begin position="237"/>
        <end position="259"/>
    </location>
</feature>
<feature type="transmembrane region" description="Helical" evidence="5">
    <location>
        <begin position="56"/>
        <end position="77"/>
    </location>
</feature>
<evidence type="ECO:0000259" key="6">
    <source>
        <dbReference type="PROSITE" id="PS50850"/>
    </source>
</evidence>
<feature type="domain" description="Major facilitator superfamily (MFS) profile" evidence="6">
    <location>
        <begin position="20"/>
        <end position="417"/>
    </location>
</feature>
<comment type="caution">
    <text evidence="7">The sequence shown here is derived from an EMBL/GenBank/DDBJ whole genome shotgun (WGS) entry which is preliminary data.</text>
</comment>
<reference evidence="7 8" key="1">
    <citation type="submission" date="2012-09" db="EMBL/GenBank/DDBJ databases">
        <title>The Genome Sequence of Actinobaculum massiliae ACS-171-V-COL2.</title>
        <authorList>
            <consortium name="The Broad Institute Genome Sequencing Platform"/>
            <person name="Earl A."/>
            <person name="Ward D."/>
            <person name="Feldgarden M."/>
            <person name="Gevers D."/>
            <person name="Saerens B."/>
            <person name="Vaneechoutte M."/>
            <person name="Walker B."/>
            <person name="Young S.K."/>
            <person name="Zeng Q."/>
            <person name="Gargeya S."/>
            <person name="Fitzgerald M."/>
            <person name="Haas B."/>
            <person name="Abouelleil A."/>
            <person name="Alvarado L."/>
            <person name="Arachchi H.M."/>
            <person name="Berlin A."/>
            <person name="Chapman S.B."/>
            <person name="Goldberg J."/>
            <person name="Griggs A."/>
            <person name="Gujja S."/>
            <person name="Hansen M."/>
            <person name="Howarth C."/>
            <person name="Imamovic A."/>
            <person name="Larimer J."/>
            <person name="McCowen C."/>
            <person name="Montmayeur A."/>
            <person name="Murphy C."/>
            <person name="Neiman D."/>
            <person name="Pearson M."/>
            <person name="Priest M."/>
            <person name="Roberts A."/>
            <person name="Saif S."/>
            <person name="Shea T."/>
            <person name="Sisk P."/>
            <person name="Sykes S."/>
            <person name="Wortman J."/>
            <person name="Nusbaum C."/>
            <person name="Birren B."/>
        </authorList>
    </citation>
    <scope>NUCLEOTIDE SEQUENCE [LARGE SCALE GENOMIC DNA]</scope>
    <source>
        <strain evidence="8">ACS-171-V-Col2</strain>
    </source>
</reference>
<evidence type="ECO:0000256" key="4">
    <source>
        <dbReference type="ARBA" id="ARBA00023136"/>
    </source>
</evidence>
<keyword evidence="8" id="KW-1185">Reference proteome</keyword>
<evidence type="ECO:0000256" key="5">
    <source>
        <dbReference type="SAM" id="Phobius"/>
    </source>
</evidence>
<dbReference type="InterPro" id="IPR050327">
    <property type="entry name" value="Proton-linked_MCT"/>
</dbReference>
<dbReference type="InterPro" id="IPR011701">
    <property type="entry name" value="MFS"/>
</dbReference>
<dbReference type="Proteomes" id="UP000009888">
    <property type="component" value="Unassembled WGS sequence"/>
</dbReference>
<feature type="transmembrane region" description="Helical" evidence="5">
    <location>
        <begin position="89"/>
        <end position="108"/>
    </location>
</feature>
<comment type="subcellular location">
    <subcellularLocation>
        <location evidence="1">Cell membrane</location>
        <topology evidence="1">Multi-pass membrane protein</topology>
    </subcellularLocation>
</comment>
<feature type="transmembrane region" description="Helical" evidence="5">
    <location>
        <begin position="391"/>
        <end position="412"/>
    </location>
</feature>
<gene>
    <name evidence="7" type="ORF">HMPREF9233_00347</name>
</gene>
<dbReference type="Gene3D" id="1.20.1250.20">
    <property type="entry name" value="MFS general substrate transporter like domains"/>
    <property type="match status" value="2"/>
</dbReference>
<dbReference type="Pfam" id="PF07690">
    <property type="entry name" value="MFS_1"/>
    <property type="match status" value="1"/>
</dbReference>
<sequence>MAPAVRTDDNGKNIENKPANRNLVLLGTLIVTITTGALLAFSVFARPLSELHGWPVADVMVAYGLTTVLVPVVMILSGRLLDGGRARSLMLWGSVAFGLGHIIAGTTSSLPVLILGYGIITGTGQGLIYSASMTNSIRFFPEKRGLVAGLIAAGMGMGSMIISPLSAVLTSSLGISRALTILGVAFIVIDVSVTLFLVRSCPVVDAPAPREAGATPEDTKSAPVNLTWREMIRTSRFWAILVLFICGAFFGLMILPNLVLIGEGMFGLSIAAAALYVSLFAACSAVGRIAWGWLSDRWGVINSLTVVFVLAASGFTLFAFSSGAWVLAVCVVMLAVAYGGIMSLFAPLTVENYGPRHNGMNYGIVYVAFSIGGIIAPRLGASIATVHGGDFSRAFLIAIGVSLLGLAFTFLYRTLPEPGRKISRA</sequence>
<dbReference type="STRING" id="202789.GCA_001457435_01791"/>
<evidence type="ECO:0000256" key="1">
    <source>
        <dbReference type="ARBA" id="ARBA00004651"/>
    </source>
</evidence>
<dbReference type="GO" id="GO:0005886">
    <property type="term" value="C:plasma membrane"/>
    <property type="evidence" value="ECO:0007669"/>
    <property type="project" value="UniProtKB-SubCell"/>
</dbReference>
<dbReference type="SUPFAM" id="SSF103473">
    <property type="entry name" value="MFS general substrate transporter"/>
    <property type="match status" value="1"/>
</dbReference>
<feature type="transmembrane region" description="Helical" evidence="5">
    <location>
        <begin position="325"/>
        <end position="348"/>
    </location>
</feature>
<feature type="transmembrane region" description="Helical" evidence="5">
    <location>
        <begin position="114"/>
        <end position="134"/>
    </location>
</feature>
<keyword evidence="3 5" id="KW-1133">Transmembrane helix</keyword>
<evidence type="ECO:0000313" key="8">
    <source>
        <dbReference type="Proteomes" id="UP000009888"/>
    </source>
</evidence>
<dbReference type="GO" id="GO:0022857">
    <property type="term" value="F:transmembrane transporter activity"/>
    <property type="evidence" value="ECO:0007669"/>
    <property type="project" value="InterPro"/>
</dbReference>
<evidence type="ECO:0000256" key="3">
    <source>
        <dbReference type="ARBA" id="ARBA00022989"/>
    </source>
</evidence>
<organism evidence="7 8">
    <name type="scientific">Actinobaculum massiliense ACS-171-V-Col2</name>
    <dbReference type="NCBI Taxonomy" id="883066"/>
    <lineage>
        <taxon>Bacteria</taxon>
        <taxon>Bacillati</taxon>
        <taxon>Actinomycetota</taxon>
        <taxon>Actinomycetes</taxon>
        <taxon>Actinomycetales</taxon>
        <taxon>Actinomycetaceae</taxon>
        <taxon>Actinobaculum</taxon>
    </lineage>
</organism>